<dbReference type="AlphaFoldDB" id="A0AAE0TES3"/>
<evidence type="ECO:0000313" key="3">
    <source>
        <dbReference type="Proteomes" id="UP001195483"/>
    </source>
</evidence>
<comment type="caution">
    <text evidence="2">The sequence shown here is derived from an EMBL/GenBank/DDBJ whole genome shotgun (WGS) entry which is preliminary data.</text>
</comment>
<reference evidence="2" key="2">
    <citation type="journal article" date="2021" name="Genome Biol. Evol.">
        <title>Developing a high-quality reference genome for a parasitic bivalve with doubly uniparental inheritance (Bivalvia: Unionida).</title>
        <authorList>
            <person name="Smith C.H."/>
        </authorList>
    </citation>
    <scope>NUCLEOTIDE SEQUENCE</scope>
    <source>
        <strain evidence="2">CHS0354</strain>
        <tissue evidence="2">Mantle</tissue>
    </source>
</reference>
<feature type="chain" id="PRO_5042260403" evidence="1">
    <location>
        <begin position="24"/>
        <end position="308"/>
    </location>
</feature>
<organism evidence="2 3">
    <name type="scientific">Potamilus streckersoni</name>
    <dbReference type="NCBI Taxonomy" id="2493646"/>
    <lineage>
        <taxon>Eukaryota</taxon>
        <taxon>Metazoa</taxon>
        <taxon>Spiralia</taxon>
        <taxon>Lophotrochozoa</taxon>
        <taxon>Mollusca</taxon>
        <taxon>Bivalvia</taxon>
        <taxon>Autobranchia</taxon>
        <taxon>Heteroconchia</taxon>
        <taxon>Palaeoheterodonta</taxon>
        <taxon>Unionida</taxon>
        <taxon>Unionoidea</taxon>
        <taxon>Unionidae</taxon>
        <taxon>Ambleminae</taxon>
        <taxon>Lampsilini</taxon>
        <taxon>Potamilus</taxon>
    </lineage>
</organism>
<reference evidence="2" key="1">
    <citation type="journal article" date="2021" name="Genome Biol. Evol.">
        <title>A High-Quality Reference Genome for a Parasitic Bivalve with Doubly Uniparental Inheritance (Bivalvia: Unionida).</title>
        <authorList>
            <person name="Smith C.H."/>
        </authorList>
    </citation>
    <scope>NUCLEOTIDE SEQUENCE</scope>
    <source>
        <strain evidence="2">CHS0354</strain>
    </source>
</reference>
<evidence type="ECO:0000256" key="1">
    <source>
        <dbReference type="SAM" id="SignalP"/>
    </source>
</evidence>
<name>A0AAE0TES3_9BIVA</name>
<evidence type="ECO:0000313" key="2">
    <source>
        <dbReference type="EMBL" id="KAK3608906.1"/>
    </source>
</evidence>
<proteinExistence type="predicted"/>
<gene>
    <name evidence="2" type="ORF">CHS0354_006947</name>
</gene>
<dbReference type="EMBL" id="JAEAOA010000469">
    <property type="protein sequence ID" value="KAK3608906.1"/>
    <property type="molecule type" value="Genomic_DNA"/>
</dbReference>
<sequence length="308" mass="36224">MRYFTRVLIALHLGFIIPQIASAQIILQYKIYGKEEFKSAKQSDEKASYEKTNPLFRFRIPYPASGTDFYALIELQRDDKILNPRGIANETLRSGNVITQDKFPRLLRSDLYHIGVGYRASGIHQFFYGLQISENTAGTDAVDDTRFYTNLFVYDYYYAKNAYFRFLAGAVNNPTYSFYFVAPAYYYEGEKIHVRITPVYLRTYYDLNDKWQVNFKVNEDSRFYRLNSKDFDRQLLKYTGRELNTGIQYRFSENLLFNLDFGYQVFSELKFFPEHYKDADRLGKDTIGIKPAPYAALYITLGPRNHPE</sequence>
<keyword evidence="3" id="KW-1185">Reference proteome</keyword>
<keyword evidence="1" id="KW-0732">Signal</keyword>
<feature type="signal peptide" evidence="1">
    <location>
        <begin position="1"/>
        <end position="23"/>
    </location>
</feature>
<accession>A0AAE0TES3</accession>
<reference evidence="2" key="3">
    <citation type="submission" date="2023-05" db="EMBL/GenBank/DDBJ databases">
        <authorList>
            <person name="Smith C.H."/>
        </authorList>
    </citation>
    <scope>NUCLEOTIDE SEQUENCE</scope>
    <source>
        <strain evidence="2">CHS0354</strain>
        <tissue evidence="2">Mantle</tissue>
    </source>
</reference>
<dbReference type="Proteomes" id="UP001195483">
    <property type="component" value="Unassembled WGS sequence"/>
</dbReference>
<protein>
    <submittedName>
        <fullName evidence="2">Uncharacterized protein</fullName>
    </submittedName>
</protein>